<accession>A0A5C1QDM0</accession>
<dbReference type="Gene3D" id="2.40.10.170">
    <property type="match status" value="1"/>
</dbReference>
<dbReference type="InterPro" id="IPR036101">
    <property type="entry name" value="CarD-like/TRCF_RID_sf"/>
</dbReference>
<dbReference type="Gene3D" id="1.20.58.1290">
    <property type="entry name" value="CarD-like, C-terminal domain"/>
    <property type="match status" value="1"/>
</dbReference>
<dbReference type="PANTHER" id="PTHR38447:SF1">
    <property type="entry name" value="RNA POLYMERASE-BINDING TRANSCRIPTION FACTOR CARD"/>
    <property type="match status" value="1"/>
</dbReference>
<evidence type="ECO:0000313" key="2">
    <source>
        <dbReference type="EMBL" id="QEN04824.1"/>
    </source>
</evidence>
<reference evidence="2 3" key="1">
    <citation type="submission" date="2019-02" db="EMBL/GenBank/DDBJ databases">
        <authorList>
            <person name="Fomenkov A."/>
            <person name="Dubinina G."/>
            <person name="Grabovich M."/>
            <person name="Vincze T."/>
            <person name="Roberts R.J."/>
        </authorList>
    </citation>
    <scope>NUCLEOTIDE SEQUENCE [LARGE SCALE GENOMIC DNA]</scope>
    <source>
        <strain evidence="2 3">P</strain>
    </source>
</reference>
<keyword evidence="3" id="KW-1185">Reference proteome</keyword>
<dbReference type="InterPro" id="IPR003711">
    <property type="entry name" value="CarD-like/TRCF_RID"/>
</dbReference>
<dbReference type="EMBL" id="CP035807">
    <property type="protein sequence ID" value="QEN04824.1"/>
    <property type="molecule type" value="Genomic_DNA"/>
</dbReference>
<dbReference type="Pfam" id="PF02559">
    <property type="entry name" value="CarD_TRCF_RID"/>
    <property type="match status" value="1"/>
</dbReference>
<dbReference type="OrthoDB" id="9786074at2"/>
<dbReference type="RefSeq" id="WP_149568064.1">
    <property type="nucleotide sequence ID" value="NZ_CP035807.1"/>
</dbReference>
<name>A0A5C1QDM0_9SPIO</name>
<evidence type="ECO:0000313" key="3">
    <source>
        <dbReference type="Proteomes" id="UP000323824"/>
    </source>
</evidence>
<dbReference type="InterPro" id="IPR048792">
    <property type="entry name" value="CarD_C"/>
</dbReference>
<dbReference type="Pfam" id="PF21095">
    <property type="entry name" value="CarD_C"/>
    <property type="match status" value="1"/>
</dbReference>
<evidence type="ECO:0000259" key="1">
    <source>
        <dbReference type="SMART" id="SM01058"/>
    </source>
</evidence>
<dbReference type="InterPro" id="IPR042215">
    <property type="entry name" value="CarD-like_C"/>
</dbReference>
<proteinExistence type="predicted"/>
<protein>
    <submittedName>
        <fullName evidence="2">CarD family transcriptional regulator</fullName>
    </submittedName>
</protein>
<organism evidence="2 3">
    <name type="scientific">Thiospirochaeta perfilievii</name>
    <dbReference type="NCBI Taxonomy" id="252967"/>
    <lineage>
        <taxon>Bacteria</taxon>
        <taxon>Pseudomonadati</taxon>
        <taxon>Spirochaetota</taxon>
        <taxon>Spirochaetia</taxon>
        <taxon>Spirochaetales</taxon>
        <taxon>Spirochaetaceae</taxon>
        <taxon>Thiospirochaeta</taxon>
    </lineage>
</organism>
<dbReference type="InterPro" id="IPR052531">
    <property type="entry name" value="CarD-like_regulator"/>
</dbReference>
<dbReference type="SUPFAM" id="SSF141259">
    <property type="entry name" value="CarD-like"/>
    <property type="match status" value="1"/>
</dbReference>
<gene>
    <name evidence="2" type="ORF">EW093_08950</name>
</gene>
<dbReference type="KEGG" id="sper:EW093_08950"/>
<dbReference type="GO" id="GO:0009303">
    <property type="term" value="P:rRNA transcription"/>
    <property type="evidence" value="ECO:0007669"/>
    <property type="project" value="TreeGrafter"/>
</dbReference>
<dbReference type="AlphaFoldDB" id="A0A5C1QDM0"/>
<feature type="domain" description="CarD-like/TRCF RNAP-interacting" evidence="1">
    <location>
        <begin position="8"/>
        <end position="118"/>
    </location>
</feature>
<dbReference type="PANTHER" id="PTHR38447">
    <property type="entry name" value="TRANSCRIPTION FACTOR YDEB-RELATED"/>
    <property type="match status" value="1"/>
</dbReference>
<sequence length="166" mass="19195">MAKKTKNAFTENQYIVYPLQGVGKIEALQERLFKGENTLYYVIYLEESEMTIMVPVDKAEELGIRPVISKNNANKALKTLSEDDDAVITDWKLRYQTNIDLLKTGDTLNIAKVVRMLYRRSKLKELPILERKLYDNALSLLRNELSISLELSKDDTDQIIFSTMEK</sequence>
<reference evidence="2 3" key="2">
    <citation type="submission" date="2019-09" db="EMBL/GenBank/DDBJ databases">
        <title>Complete Genome Sequence and Methylome Analysis of free living Spirochaetas.</title>
        <authorList>
            <person name="Leshcheva N."/>
            <person name="Mikheeva N."/>
        </authorList>
    </citation>
    <scope>NUCLEOTIDE SEQUENCE [LARGE SCALE GENOMIC DNA]</scope>
    <source>
        <strain evidence="2 3">P</strain>
    </source>
</reference>
<dbReference type="SMART" id="SM01058">
    <property type="entry name" value="CarD_TRCF"/>
    <property type="match status" value="1"/>
</dbReference>
<dbReference type="Proteomes" id="UP000323824">
    <property type="component" value="Chromosome"/>
</dbReference>